<dbReference type="OrthoDB" id="47375at2759"/>
<dbReference type="AlphaFoldDB" id="A0A074W738"/>
<evidence type="ECO:0000313" key="6">
    <source>
        <dbReference type="Proteomes" id="UP000027730"/>
    </source>
</evidence>
<dbReference type="Proteomes" id="UP000027730">
    <property type="component" value="Unassembled WGS sequence"/>
</dbReference>
<dbReference type="EMBL" id="KL584727">
    <property type="protein sequence ID" value="KEQ68668.1"/>
    <property type="molecule type" value="Genomic_DNA"/>
</dbReference>
<dbReference type="CDD" id="cd06532">
    <property type="entry name" value="Glyco_transf_25"/>
    <property type="match status" value="1"/>
</dbReference>
<evidence type="ECO:0000256" key="2">
    <source>
        <dbReference type="ARBA" id="ARBA00022676"/>
    </source>
</evidence>
<dbReference type="PANTHER" id="PTHR10730">
    <property type="entry name" value="PROCOLLAGEN-LYSINE,2-OXOGLUTARATE 5-DIOXYGENASE/GLYCOSYLTRANSFERASE 25 FAMILY MEMBER"/>
    <property type="match status" value="1"/>
</dbReference>
<dbReference type="InterPro" id="IPR002654">
    <property type="entry name" value="Glyco_trans_25"/>
</dbReference>
<feature type="domain" description="Glycosyl transferase family 25" evidence="4">
    <location>
        <begin position="85"/>
        <end position="169"/>
    </location>
</feature>
<dbReference type="Pfam" id="PF01755">
    <property type="entry name" value="Glyco_transf_25"/>
    <property type="match status" value="1"/>
</dbReference>
<accession>A0A074W738</accession>
<keyword evidence="3" id="KW-0808">Transferase</keyword>
<sequence length="413" mass="46218">MPLSLPSSRGQHRTRVFQPKFRRTDVCTVIAAASGIVCVLLLALRGSWPITDESSLQFPYLSTTSALKPSAGNMYDVYNDTLGFEKIFLVSLPERTDRRDSFAVQARLSNMSFTAVDGVDGRTVSAKALPYTMDLRPAQIGAWRAHLNIMQNIVANNIATALIFEDDADWDVGIRAQMRELAKGARWLGNASGSETDLHSPYGDDWDIMWIGHCSIKSSTYDPRRWVIPHDPTVVPPERRTEFDKAHMRQWETGPNADNQTRIVFVPTWGYCLAAYAVSLRGAMKILYHESMSKYNDPVDTGLGWMCANPQSWSEFHCIAPYPTIVGISRPAGNTDKFSDIDPDKFTEIQVSEESHSEHLVFPLRQNIDRLLAGQVDFQSQFPDSTGETMHIDDIMAATGHGEILDLSLDDEL</sequence>
<reference evidence="5 6" key="1">
    <citation type="journal article" date="2014" name="BMC Genomics">
        <title>Genome sequencing of four Aureobasidium pullulans varieties: biotechnological potential, stress tolerance, and description of new species.</title>
        <authorList>
            <person name="Gostin Ar C."/>
            <person name="Ohm R.A."/>
            <person name="Kogej T."/>
            <person name="Sonjak S."/>
            <person name="Turk M."/>
            <person name="Zajc J."/>
            <person name="Zalar P."/>
            <person name="Grube M."/>
            <person name="Sun H."/>
            <person name="Han J."/>
            <person name="Sharma A."/>
            <person name="Chiniquy J."/>
            <person name="Ngan C.Y."/>
            <person name="Lipzen A."/>
            <person name="Barry K."/>
            <person name="Grigoriev I.V."/>
            <person name="Gunde-Cimerman N."/>
        </authorList>
    </citation>
    <scope>NUCLEOTIDE SEQUENCE [LARGE SCALE GENOMIC DNA]</scope>
    <source>
        <strain evidence="5 6">CBS 147.97</strain>
    </source>
</reference>
<proteinExistence type="inferred from homology"/>
<dbReference type="GeneID" id="25412575"/>
<dbReference type="HOGENOM" id="CLU_032992_1_1_1"/>
<protein>
    <recommendedName>
        <fullName evidence="4">Glycosyl transferase family 25 domain-containing protein</fullName>
    </recommendedName>
</protein>
<organism evidence="5 6">
    <name type="scientific">Aureobasidium namibiae CBS 147.97</name>
    <dbReference type="NCBI Taxonomy" id="1043004"/>
    <lineage>
        <taxon>Eukaryota</taxon>
        <taxon>Fungi</taxon>
        <taxon>Dikarya</taxon>
        <taxon>Ascomycota</taxon>
        <taxon>Pezizomycotina</taxon>
        <taxon>Dothideomycetes</taxon>
        <taxon>Dothideomycetidae</taxon>
        <taxon>Dothideales</taxon>
        <taxon>Saccotheciaceae</taxon>
        <taxon>Aureobasidium</taxon>
    </lineage>
</organism>
<dbReference type="GO" id="GO:0016740">
    <property type="term" value="F:transferase activity"/>
    <property type="evidence" value="ECO:0007669"/>
    <property type="project" value="UniProtKB-KW"/>
</dbReference>
<keyword evidence="6" id="KW-1185">Reference proteome</keyword>
<gene>
    <name evidence="5" type="ORF">M436DRAFT_58000</name>
</gene>
<evidence type="ECO:0000259" key="4">
    <source>
        <dbReference type="Pfam" id="PF01755"/>
    </source>
</evidence>
<keyword evidence="2" id="KW-0328">Glycosyltransferase</keyword>
<dbReference type="PANTHER" id="PTHR10730:SF53">
    <property type="entry name" value="GLYCOSYLTRANSFERASE 25 FAMILY MEMBER"/>
    <property type="match status" value="1"/>
</dbReference>
<evidence type="ECO:0000256" key="3">
    <source>
        <dbReference type="ARBA" id="ARBA00022679"/>
    </source>
</evidence>
<evidence type="ECO:0000256" key="1">
    <source>
        <dbReference type="ARBA" id="ARBA00006721"/>
    </source>
</evidence>
<dbReference type="InterPro" id="IPR050757">
    <property type="entry name" value="Collagen_mod_GT25"/>
</dbReference>
<comment type="similarity">
    <text evidence="1">Belongs to the glycosyltransferase 25 family.</text>
</comment>
<evidence type="ECO:0000313" key="5">
    <source>
        <dbReference type="EMBL" id="KEQ68668.1"/>
    </source>
</evidence>
<dbReference type="RefSeq" id="XP_013422825.1">
    <property type="nucleotide sequence ID" value="XM_013567371.1"/>
</dbReference>
<name>A0A074W738_9PEZI</name>